<accession>A0AC35FWF8</accession>
<name>A0AC35FWF8_9BILA</name>
<dbReference type="WBParaSite" id="PS1159_v2.g21603.t1">
    <property type="protein sequence ID" value="PS1159_v2.g21603.t1"/>
    <property type="gene ID" value="PS1159_v2.g21603"/>
</dbReference>
<evidence type="ECO:0000313" key="1">
    <source>
        <dbReference type="Proteomes" id="UP000887580"/>
    </source>
</evidence>
<dbReference type="Proteomes" id="UP000887580">
    <property type="component" value="Unplaced"/>
</dbReference>
<sequence>MNSTQDHNSSNDSILESKLPPDHPLYIDPTKKLTRFDLILMNNYKSIESYSSPYSTTDDTTRSSSTATTYTSSKSLNDLDKNSGSNSRSNNSSNASTSIVIIPNITTTRCSTDDNNSDKEDIEDDNDESLSLSSDDDSDNLRYHAYHYHSPQQYSMEKSFSDFGSLSTIPEVPTPITPASHVDNLSFGEYGGKQDSYELSFESEERKLSTSSTE</sequence>
<organism evidence="1 2">
    <name type="scientific">Panagrolaimus sp. PS1159</name>
    <dbReference type="NCBI Taxonomy" id="55785"/>
    <lineage>
        <taxon>Eukaryota</taxon>
        <taxon>Metazoa</taxon>
        <taxon>Ecdysozoa</taxon>
        <taxon>Nematoda</taxon>
        <taxon>Chromadorea</taxon>
        <taxon>Rhabditida</taxon>
        <taxon>Tylenchina</taxon>
        <taxon>Panagrolaimomorpha</taxon>
        <taxon>Panagrolaimoidea</taxon>
        <taxon>Panagrolaimidae</taxon>
        <taxon>Panagrolaimus</taxon>
    </lineage>
</organism>
<reference evidence="2" key="1">
    <citation type="submission" date="2022-11" db="UniProtKB">
        <authorList>
            <consortium name="WormBaseParasite"/>
        </authorList>
    </citation>
    <scope>IDENTIFICATION</scope>
</reference>
<evidence type="ECO:0000313" key="2">
    <source>
        <dbReference type="WBParaSite" id="PS1159_v2.g21603.t1"/>
    </source>
</evidence>
<protein>
    <submittedName>
        <fullName evidence="2">Uncharacterized protein</fullName>
    </submittedName>
</protein>
<proteinExistence type="predicted"/>